<dbReference type="GO" id="GO:0006424">
    <property type="term" value="P:glutamyl-tRNA aminoacylation"/>
    <property type="evidence" value="ECO:0007669"/>
    <property type="project" value="UniProtKB-UniRule"/>
</dbReference>
<proteinExistence type="inferred from homology"/>
<evidence type="ECO:0000256" key="10">
    <source>
        <dbReference type="HAMAP-Rule" id="MF_00022"/>
    </source>
</evidence>
<dbReference type="Pfam" id="PF19269">
    <property type="entry name" value="Anticodon_2"/>
    <property type="match status" value="1"/>
</dbReference>
<evidence type="ECO:0000256" key="8">
    <source>
        <dbReference type="ARBA" id="ARBA00022917"/>
    </source>
</evidence>
<evidence type="ECO:0000256" key="1">
    <source>
        <dbReference type="ARBA" id="ARBA00004496"/>
    </source>
</evidence>
<keyword evidence="9 10" id="KW-0030">Aminoacyl-tRNA synthetase</keyword>
<dbReference type="Gene3D" id="3.40.50.620">
    <property type="entry name" value="HUPs"/>
    <property type="match status" value="1"/>
</dbReference>
<dbReference type="InterPro" id="IPR020058">
    <property type="entry name" value="Glu/Gln-tRNA-synth_Ib_cat-dom"/>
</dbReference>
<dbReference type="SUPFAM" id="SSF52374">
    <property type="entry name" value="Nucleotidylyl transferase"/>
    <property type="match status" value="1"/>
</dbReference>
<evidence type="ECO:0000256" key="6">
    <source>
        <dbReference type="ARBA" id="ARBA00022741"/>
    </source>
</evidence>
<dbReference type="InterPro" id="IPR014729">
    <property type="entry name" value="Rossmann-like_a/b/a_fold"/>
</dbReference>
<dbReference type="Gene3D" id="1.10.10.350">
    <property type="match status" value="1"/>
</dbReference>
<evidence type="ECO:0000256" key="3">
    <source>
        <dbReference type="ARBA" id="ARBA00011245"/>
    </source>
</evidence>
<gene>
    <name evidence="13" type="primary">gltX_B</name>
    <name evidence="10" type="synonym">gltX</name>
    <name evidence="13" type="ORF">TPPER_00127</name>
</gene>
<evidence type="ECO:0000313" key="13">
    <source>
        <dbReference type="EMBL" id="PHN16269.1"/>
    </source>
</evidence>
<evidence type="ECO:0000313" key="14">
    <source>
        <dbReference type="Proteomes" id="UP000222818"/>
    </source>
</evidence>
<keyword evidence="4 10" id="KW-0963">Cytoplasm</keyword>
<feature type="domain" description="Glutamyl/glutaminyl-tRNA synthetase class Ib catalytic" evidence="11">
    <location>
        <begin position="2"/>
        <end position="305"/>
    </location>
</feature>
<comment type="subunit">
    <text evidence="3 10">Monomer.</text>
</comment>
<evidence type="ECO:0000259" key="12">
    <source>
        <dbReference type="Pfam" id="PF19269"/>
    </source>
</evidence>
<feature type="domain" description="Aminoacyl-tRNA synthetase class I anticodon-binding" evidence="12">
    <location>
        <begin position="339"/>
        <end position="460"/>
    </location>
</feature>
<evidence type="ECO:0000256" key="5">
    <source>
        <dbReference type="ARBA" id="ARBA00022598"/>
    </source>
</evidence>
<reference evidence="13 14" key="1">
    <citation type="journal article" date="2017" name="ISME J.">
        <title>Tremblaya phenacola PPER: an evolutionary beta-gammaproteobacterium collage.</title>
        <authorList>
            <person name="Gil R."/>
            <person name="Vargas-Chavez C."/>
            <person name="Lopez-Madrigal S."/>
            <person name="Santos-Garcia D."/>
            <person name="Latorre A."/>
            <person name="Moya A."/>
        </authorList>
    </citation>
    <scope>NUCLEOTIDE SEQUENCE [LARGE SCALE GENOMIC DNA]</scope>
    <source>
        <strain evidence="13 14">PPER</strain>
    </source>
</reference>
<dbReference type="CDD" id="cd00808">
    <property type="entry name" value="GluRS_core"/>
    <property type="match status" value="1"/>
</dbReference>
<accession>A0A2G0V727</accession>
<dbReference type="GO" id="GO:0005524">
    <property type="term" value="F:ATP binding"/>
    <property type="evidence" value="ECO:0007669"/>
    <property type="project" value="UniProtKB-UniRule"/>
</dbReference>
<comment type="subcellular location">
    <subcellularLocation>
        <location evidence="1 10">Cytoplasm</location>
    </subcellularLocation>
</comment>
<evidence type="ECO:0000259" key="11">
    <source>
        <dbReference type="Pfam" id="PF00749"/>
    </source>
</evidence>
<comment type="caution">
    <text evidence="10">Lacks conserved residue(s) required for the propagation of feature annotation.</text>
</comment>
<comment type="catalytic activity">
    <reaction evidence="10">
        <text>tRNA(Glu) + L-glutamate + ATP = L-glutamyl-tRNA(Glu) + AMP + diphosphate</text>
        <dbReference type="Rhea" id="RHEA:23540"/>
        <dbReference type="Rhea" id="RHEA-COMP:9663"/>
        <dbReference type="Rhea" id="RHEA-COMP:9680"/>
        <dbReference type="ChEBI" id="CHEBI:29985"/>
        <dbReference type="ChEBI" id="CHEBI:30616"/>
        <dbReference type="ChEBI" id="CHEBI:33019"/>
        <dbReference type="ChEBI" id="CHEBI:78442"/>
        <dbReference type="ChEBI" id="CHEBI:78520"/>
        <dbReference type="ChEBI" id="CHEBI:456215"/>
        <dbReference type="EC" id="6.1.1.17"/>
    </reaction>
</comment>
<keyword evidence="8 10" id="KW-0648">Protein biosynthesis</keyword>
<dbReference type="InterPro" id="IPR004527">
    <property type="entry name" value="Glu-tRNA-ligase_bac/mito"/>
</dbReference>
<dbReference type="RefSeq" id="WP_099336860.1">
    <property type="nucleotide sequence ID" value="NZ_MKGN01000013.1"/>
</dbReference>
<keyword evidence="14" id="KW-1185">Reference proteome</keyword>
<dbReference type="PANTHER" id="PTHR43311:SF2">
    <property type="entry name" value="GLUTAMATE--TRNA LIGASE, MITOCHONDRIAL-RELATED"/>
    <property type="match status" value="1"/>
</dbReference>
<dbReference type="InterPro" id="IPR045462">
    <property type="entry name" value="aa-tRNA-synth_I_cd-bd"/>
</dbReference>
<organism evidence="13 14">
    <name type="scientific">Candidatus Tremblayella phenacoccinincola</name>
    <dbReference type="NCBI Taxonomy" id="1010676"/>
    <lineage>
        <taxon>Bacteria</taxon>
        <taxon>Pseudomonadati</taxon>
        <taxon>Pseudomonadota</taxon>
        <taxon>Betaproteobacteria</taxon>
        <taxon>Candidatus Tremblayella</taxon>
    </lineage>
</organism>
<evidence type="ECO:0000256" key="9">
    <source>
        <dbReference type="ARBA" id="ARBA00023146"/>
    </source>
</evidence>
<dbReference type="InterPro" id="IPR008925">
    <property type="entry name" value="aa_tRNA-synth_I_cd-bd_sf"/>
</dbReference>
<keyword evidence="7 10" id="KW-0067">ATP-binding</keyword>
<dbReference type="FunFam" id="3.40.50.620:FF:000007">
    <property type="entry name" value="Glutamate--tRNA ligase"/>
    <property type="match status" value="1"/>
</dbReference>
<dbReference type="HAMAP" id="MF_00022">
    <property type="entry name" value="Glu_tRNA_synth_type1"/>
    <property type="match status" value="1"/>
</dbReference>
<dbReference type="InterPro" id="IPR033910">
    <property type="entry name" value="GluRS_core"/>
</dbReference>
<feature type="short sequence motif" description="'KMSKS' region" evidence="10">
    <location>
        <begin position="237"/>
        <end position="241"/>
    </location>
</feature>
<dbReference type="SUPFAM" id="SSF48163">
    <property type="entry name" value="An anticodon-binding domain of class I aminoacyl-tRNA synthetases"/>
    <property type="match status" value="1"/>
</dbReference>
<dbReference type="AlphaFoldDB" id="A0A2G0V727"/>
<dbReference type="GO" id="GO:0000049">
    <property type="term" value="F:tRNA binding"/>
    <property type="evidence" value="ECO:0007669"/>
    <property type="project" value="InterPro"/>
</dbReference>
<dbReference type="InterPro" id="IPR000924">
    <property type="entry name" value="Glu/Gln-tRNA-synth"/>
</dbReference>
<feature type="short sequence motif" description="'HIGH' region" evidence="10">
    <location>
        <begin position="9"/>
        <end position="19"/>
    </location>
</feature>
<dbReference type="NCBIfam" id="TIGR00464">
    <property type="entry name" value="gltX_bact"/>
    <property type="match status" value="1"/>
</dbReference>
<dbReference type="Pfam" id="PF00749">
    <property type="entry name" value="tRNA-synt_1c"/>
    <property type="match status" value="1"/>
</dbReference>
<keyword evidence="5 10" id="KW-0436">Ligase</keyword>
<protein>
    <recommendedName>
        <fullName evidence="10">Glutamate--tRNA ligase</fullName>
        <ecNumber evidence="10">6.1.1.17</ecNumber>
    </recommendedName>
    <alternativeName>
        <fullName evidence="10">Glutamyl-tRNA synthetase</fullName>
        <shortName evidence="10">GluRS</shortName>
    </alternativeName>
</protein>
<name>A0A2G0V727_9PROT</name>
<dbReference type="GO" id="GO:0008270">
    <property type="term" value="F:zinc ion binding"/>
    <property type="evidence" value="ECO:0007669"/>
    <property type="project" value="InterPro"/>
</dbReference>
<dbReference type="OrthoDB" id="9807503at2"/>
<keyword evidence="6 10" id="KW-0547">Nucleotide-binding</keyword>
<dbReference type="InterPro" id="IPR049940">
    <property type="entry name" value="GluQ/Sye"/>
</dbReference>
<dbReference type="GO" id="GO:0005829">
    <property type="term" value="C:cytosol"/>
    <property type="evidence" value="ECO:0007669"/>
    <property type="project" value="TreeGrafter"/>
</dbReference>
<dbReference type="EMBL" id="MKGN01000013">
    <property type="protein sequence ID" value="PHN16269.1"/>
    <property type="molecule type" value="Genomic_DNA"/>
</dbReference>
<comment type="caution">
    <text evidence="13">The sequence shown here is derived from an EMBL/GenBank/DDBJ whole genome shotgun (WGS) entry which is preliminary data.</text>
</comment>
<evidence type="ECO:0000256" key="2">
    <source>
        <dbReference type="ARBA" id="ARBA00007894"/>
    </source>
</evidence>
<dbReference type="InterPro" id="IPR020751">
    <property type="entry name" value="aa-tRNA-synth_I_codon-bd_sub2"/>
</dbReference>
<feature type="binding site" evidence="10">
    <location>
        <position position="240"/>
    </location>
    <ligand>
        <name>ATP</name>
        <dbReference type="ChEBI" id="CHEBI:30616"/>
    </ligand>
</feature>
<dbReference type="PANTHER" id="PTHR43311">
    <property type="entry name" value="GLUTAMATE--TRNA LIGASE"/>
    <property type="match status" value="1"/>
</dbReference>
<comment type="similarity">
    <text evidence="2 10">Belongs to the class-I aminoacyl-tRNA synthetase family. Glutamate--tRNA ligase type 1 subfamily.</text>
</comment>
<dbReference type="GO" id="GO:0004818">
    <property type="term" value="F:glutamate-tRNA ligase activity"/>
    <property type="evidence" value="ECO:0007669"/>
    <property type="project" value="UniProtKB-UniRule"/>
</dbReference>
<sequence>MKIITRFAPSPTGHIHIGSVRTALYTWLYARSIKGNHILRIEDTDLSRSKPKYSESIVTVMNWLNIDWDEGPYIQSKRLARYNDYICILLATRLAYKCYCTKERLGCLRKTHLTQGLKPKYDGYCRYKSSSYNDPKEYAIRFKTPIDGATTFSDNIRGSISFRNEELDDLIIKRSNGLPTYNLCVIVDDLDMEITHVIRGEEHINNTPRQINILNALSSPIPIYAHVPIILGKTGKKLSKREQTTSILEFKYNGLLPEVLLSYIVKLGWTYVNKEIVNIRNLKAMFNIKSIRRAPSMFDYEKLLWVNQHYINYTSGLYYIEYTYKDLSKCNPIFKYGSILKGIVSLYMSRSSTLKLLTESSNQLYICSSSSISEYMYYLETMDSLATIEPIYKELALTKGWTISIIAVLIQKISISLNITVCNIAMLLRICILGKAESPGISQVITIFNKELLLSRIKKVTTMIKYIY</sequence>
<comment type="function">
    <text evidence="10">Catalyzes the attachment of glutamate to tRNA(Glu) in a two-step reaction: glutamate is first activated by ATP to form Glu-AMP and then transferred to the acceptor end of tRNA(Glu).</text>
</comment>
<evidence type="ECO:0000256" key="7">
    <source>
        <dbReference type="ARBA" id="ARBA00022840"/>
    </source>
</evidence>
<dbReference type="Proteomes" id="UP000222818">
    <property type="component" value="Unassembled WGS sequence"/>
</dbReference>
<dbReference type="PRINTS" id="PR00987">
    <property type="entry name" value="TRNASYNTHGLU"/>
</dbReference>
<evidence type="ECO:0000256" key="4">
    <source>
        <dbReference type="ARBA" id="ARBA00022490"/>
    </source>
</evidence>
<dbReference type="EC" id="6.1.1.17" evidence="10"/>